<dbReference type="AlphaFoldDB" id="A0A0N1PB72"/>
<protein>
    <submittedName>
        <fullName evidence="1">Uncharacterized protein</fullName>
    </submittedName>
</protein>
<gene>
    <name evidence="1" type="ORF">ABL78_5793</name>
</gene>
<evidence type="ECO:0000313" key="2">
    <source>
        <dbReference type="Proteomes" id="UP000038009"/>
    </source>
</evidence>
<proteinExistence type="predicted"/>
<sequence>VEGGDRVRRLLQHPRCVALTLVAECADGPADHRRVRDYVEAARARLQRCHADHRYLRRSNAPRHDRLQIHHDVGRDHDGVTAHLRRRRVPTLAVHRDIEVDHRAGGDARAGRGATYRQVWIVVKPEDHVHALHCAGLHHLPRTARAHLFRMLKHEAHRALHLALYRAQYPHRPEKAGRVRVVTARVHHAGVLRLEGHVRQLLQRQRVHVRAKRDHRALASTAPQIRDDTRLGGVRDDQLCGHCLQCCLHVGSGGAFFVAKAGVRVDVAAPFDDLRLHVPHHLVQLLLERWHCGHSNTIYIYIYSRSFGVEVEWLMERCVSGRLCCQGCASGGRMRGGGG</sequence>
<dbReference type="Proteomes" id="UP000038009">
    <property type="component" value="Unassembled WGS sequence"/>
</dbReference>
<reference evidence="1 2" key="1">
    <citation type="journal article" date="2015" name="PLoS Pathog.">
        <title>Leptomonas seymouri: Adaptations to the Dixenous Life Cycle Analyzed by Genome Sequencing, Transcriptome Profiling and Co-infection with Leishmania donovani.</title>
        <authorList>
            <person name="Kraeva N."/>
            <person name="Butenko A."/>
            <person name="Hlavacova J."/>
            <person name="Kostygov A."/>
            <person name="Myskova J."/>
            <person name="Grybchuk D."/>
            <person name="Lestinova T."/>
            <person name="Votypka J."/>
            <person name="Volf P."/>
            <person name="Opperdoes F."/>
            <person name="Flegontov P."/>
            <person name="Lukes J."/>
            <person name="Yurchenko V."/>
        </authorList>
    </citation>
    <scope>NUCLEOTIDE SEQUENCE [LARGE SCALE GENOMIC DNA]</scope>
    <source>
        <strain evidence="1 2">ATCC 30220</strain>
    </source>
</reference>
<organism evidence="1 2">
    <name type="scientific">Leptomonas seymouri</name>
    <dbReference type="NCBI Taxonomy" id="5684"/>
    <lineage>
        <taxon>Eukaryota</taxon>
        <taxon>Discoba</taxon>
        <taxon>Euglenozoa</taxon>
        <taxon>Kinetoplastea</taxon>
        <taxon>Metakinetoplastina</taxon>
        <taxon>Trypanosomatida</taxon>
        <taxon>Trypanosomatidae</taxon>
        <taxon>Leishmaniinae</taxon>
        <taxon>Leptomonas</taxon>
    </lineage>
</organism>
<accession>A0A0N1PB72</accession>
<evidence type="ECO:0000313" key="1">
    <source>
        <dbReference type="EMBL" id="KPI85133.1"/>
    </source>
</evidence>
<name>A0A0N1PB72_LEPSE</name>
<keyword evidence="2" id="KW-1185">Reference proteome</keyword>
<dbReference type="VEuPathDB" id="TriTrypDB:Lsey_0206_0010"/>
<comment type="caution">
    <text evidence="1">The sequence shown here is derived from an EMBL/GenBank/DDBJ whole genome shotgun (WGS) entry which is preliminary data.</text>
</comment>
<dbReference type="EMBL" id="LJSK01000206">
    <property type="protein sequence ID" value="KPI85133.1"/>
    <property type="molecule type" value="Genomic_DNA"/>
</dbReference>
<feature type="non-terminal residue" evidence="1">
    <location>
        <position position="1"/>
    </location>
</feature>